<dbReference type="EMBL" id="JAKGAQ010000004">
    <property type="protein sequence ID" value="MCF2872467.1"/>
    <property type="molecule type" value="Genomic_DNA"/>
</dbReference>
<dbReference type="RefSeq" id="WP_235226793.1">
    <property type="nucleotide sequence ID" value="NZ_JAKGAQ010000004.1"/>
</dbReference>
<keyword evidence="4" id="KW-0808">Transferase</keyword>
<comment type="caution">
    <text evidence="7">The sequence shown here is derived from an EMBL/GenBank/DDBJ whole genome shotgun (WGS) entry which is preliminary data.</text>
</comment>
<dbReference type="InterPro" id="IPR004960">
    <property type="entry name" value="LipA_acyltrans"/>
</dbReference>
<keyword evidence="5" id="KW-0472">Membrane</keyword>
<keyword evidence="6 7" id="KW-0012">Acyltransferase</keyword>
<comment type="subcellular location">
    <subcellularLocation>
        <location evidence="1">Cell inner membrane</location>
    </subcellularLocation>
</comment>
<sequence length="289" mass="32434">MRTIENAPWSDWAKNAILRGFIRSALIMPYKMRVRAFGAFVQRVVAPLTGYDARAHKQLSFIWPDMPEDERTKLVKGVCNNFGRTMIENYSGAKFGKQLQTAKVDGPGMEALAEARAADRPVLFVTGHFGNHEAPRRTLAQQGYVIGGLYRPISNPYINAHYEKTMIEMSGPVFAQGRRGTTGFMRMLKGGGMGTLLFDVRVNGADRIPFMGQPAQTATSVADIALKIDALVLPYFGIRQPDGLSFEIAIEEPIEHSTPSKMMIDLTTRLEARINANPEQWFWVHKRWD</sequence>
<proteinExistence type="predicted"/>
<organism evidence="7 8">
    <name type="scientific">Octadecabacter dasysiphoniae</name>
    <dbReference type="NCBI Taxonomy" id="2909341"/>
    <lineage>
        <taxon>Bacteria</taxon>
        <taxon>Pseudomonadati</taxon>
        <taxon>Pseudomonadota</taxon>
        <taxon>Alphaproteobacteria</taxon>
        <taxon>Rhodobacterales</taxon>
        <taxon>Roseobacteraceae</taxon>
        <taxon>Octadecabacter</taxon>
    </lineage>
</organism>
<evidence type="ECO:0000256" key="1">
    <source>
        <dbReference type="ARBA" id="ARBA00004533"/>
    </source>
</evidence>
<keyword evidence="2" id="KW-1003">Cell membrane</keyword>
<evidence type="ECO:0000256" key="5">
    <source>
        <dbReference type="ARBA" id="ARBA00023136"/>
    </source>
</evidence>
<gene>
    <name evidence="7" type="ORF">L0664_15435</name>
</gene>
<evidence type="ECO:0000256" key="6">
    <source>
        <dbReference type="ARBA" id="ARBA00023315"/>
    </source>
</evidence>
<protein>
    <submittedName>
        <fullName evidence="7">Lauroyl acyltransferase</fullName>
    </submittedName>
</protein>
<evidence type="ECO:0000256" key="4">
    <source>
        <dbReference type="ARBA" id="ARBA00022679"/>
    </source>
</evidence>
<name>A0ABS9D097_9RHOB</name>
<evidence type="ECO:0000313" key="8">
    <source>
        <dbReference type="Proteomes" id="UP001200557"/>
    </source>
</evidence>
<accession>A0ABS9D097</accession>
<dbReference type="PANTHER" id="PTHR30606">
    <property type="entry name" value="LIPID A BIOSYNTHESIS LAUROYL ACYLTRANSFERASE"/>
    <property type="match status" value="1"/>
</dbReference>
<evidence type="ECO:0000256" key="2">
    <source>
        <dbReference type="ARBA" id="ARBA00022475"/>
    </source>
</evidence>
<reference evidence="7 8" key="1">
    <citation type="submission" date="2022-01" db="EMBL/GenBank/DDBJ databases">
        <title>Octadecabacter sp. nov., isolated from a marine alga.</title>
        <authorList>
            <person name="Jin M.S."/>
            <person name="Kim H.M."/>
            <person name="Han D.M."/>
            <person name="Jung J.J."/>
            <person name="Jeon C.O."/>
        </authorList>
    </citation>
    <scope>NUCLEOTIDE SEQUENCE [LARGE SCALE GENOMIC DNA]</scope>
    <source>
        <strain evidence="7 8">G9-8</strain>
    </source>
</reference>
<dbReference type="Pfam" id="PF03279">
    <property type="entry name" value="Lip_A_acyltrans"/>
    <property type="match status" value="1"/>
</dbReference>
<dbReference type="GO" id="GO:0016746">
    <property type="term" value="F:acyltransferase activity"/>
    <property type="evidence" value="ECO:0007669"/>
    <property type="project" value="UniProtKB-KW"/>
</dbReference>
<dbReference type="Proteomes" id="UP001200557">
    <property type="component" value="Unassembled WGS sequence"/>
</dbReference>
<keyword evidence="8" id="KW-1185">Reference proteome</keyword>
<dbReference type="CDD" id="cd07984">
    <property type="entry name" value="LPLAT_LABLAT-like"/>
    <property type="match status" value="1"/>
</dbReference>
<evidence type="ECO:0000256" key="3">
    <source>
        <dbReference type="ARBA" id="ARBA00022519"/>
    </source>
</evidence>
<dbReference type="PANTHER" id="PTHR30606:SF10">
    <property type="entry name" value="PHOSPHATIDYLINOSITOL MANNOSIDE ACYLTRANSFERASE"/>
    <property type="match status" value="1"/>
</dbReference>
<keyword evidence="3" id="KW-0997">Cell inner membrane</keyword>
<evidence type="ECO:0000313" key="7">
    <source>
        <dbReference type="EMBL" id="MCF2872467.1"/>
    </source>
</evidence>